<reference evidence="4 5" key="1">
    <citation type="submission" date="2018-12" db="EMBL/GenBank/DDBJ databases">
        <authorList>
            <person name="Toschakov S.V."/>
        </authorList>
    </citation>
    <scope>NUCLEOTIDE SEQUENCE [LARGE SCALE GENOMIC DNA]</scope>
    <source>
        <strain evidence="4 5">GM2012</strain>
    </source>
</reference>
<dbReference type="PANTHER" id="PTHR16026:SF0">
    <property type="entry name" value="CARTILAGE ACIDIC PROTEIN 1"/>
    <property type="match status" value="1"/>
</dbReference>
<dbReference type="Proteomes" id="UP000280296">
    <property type="component" value="Unassembled WGS sequence"/>
</dbReference>
<evidence type="ECO:0000256" key="2">
    <source>
        <dbReference type="SAM" id="MobiDB-lite"/>
    </source>
</evidence>
<name>A0A432MNX9_9BACT</name>
<dbReference type="PANTHER" id="PTHR16026">
    <property type="entry name" value="CARTILAGE ACIDIC PROTEIN 1"/>
    <property type="match status" value="1"/>
</dbReference>
<dbReference type="RefSeq" id="WP_126723847.1">
    <property type="nucleotide sequence ID" value="NZ_RYZH01000004.1"/>
</dbReference>
<dbReference type="Gene3D" id="2.130.10.130">
    <property type="entry name" value="Integrin alpha, N-terminal"/>
    <property type="match status" value="3"/>
</dbReference>
<keyword evidence="1" id="KW-0732">Signal</keyword>
<dbReference type="InterPro" id="IPR013517">
    <property type="entry name" value="FG-GAP"/>
</dbReference>
<feature type="region of interest" description="Disordered" evidence="2">
    <location>
        <begin position="957"/>
        <end position="980"/>
    </location>
</feature>
<comment type="caution">
    <text evidence="4">The sequence shown here is derived from an EMBL/GenBank/DDBJ whole genome shotgun (WGS) entry which is preliminary data.</text>
</comment>
<dbReference type="Pfam" id="PF14559">
    <property type="entry name" value="TPR_19"/>
    <property type="match status" value="1"/>
</dbReference>
<dbReference type="AlphaFoldDB" id="A0A432MNX9"/>
<dbReference type="SUPFAM" id="SSF69318">
    <property type="entry name" value="Integrin alpha N-terminal domain"/>
    <property type="match status" value="1"/>
</dbReference>
<sequence length="980" mass="105641">MRPRGSRFAAAAAVAAVLAVGLGVASWLVWSAREAWFEGGLEEARAAMLDGRHATARRRLVALVERRPRHPEALYLLGLSEQAMGHPEAAEEAWGRIPEAAPERGLALLHWADIEQYRGRLADAEDRLRAALEIPGAHRPMARWALVRLIRPQGRFDEAGRIFREGLVEHPEPVEALRVLYQLETDAFPIDLVRRDYELAHRLAPEDDRVWLGLAHLAARSGHFDEAEKWLDRCRSRRPDDPVVWRARLDWALAAHRPEAAAEAIAHLPARAGPEGEAEELTLRAWFARLEGDRPAERRALEAVDRLDPSRPEVIDRLAALAAEEGRAEAAAGYRAVRERLERDRERYVALLRAEDPASRFRELSQAAAALGRRFDAAAWLALADGSVAEEELPERPAPSGQTLADRLAGVVARASAPAASSSGEPSLIIPRFEDAAEAAGLDFVHDRGHQADRLVLPETGAGGVALLDFDGDGFLDLYAVQAGSFPPPPDSGNGDRLYRNRGDGTFEDVSESSGIASFPGGYGHGVAVGDIDNDGHPDLLVTRWRSYALYRNLGDGTFADATEASGLAGDRDWPTSAAFADLDNDGDLDLYVCHYLSWDEFGDRSCVSPDDPTVYSCNPRDFPAEPDRVYRNDGGRFVDVTESAGIVDRDGRGLGVVAADVNEDGLIDLFVANDMTADYLFLNRGGFQFEELGAASGVSANAHGNYQAGMGTACGDLDGDGRLDLLVTNYYDESTTFFRNLGGGIFADQSAAINLEAPSRHLLGFGLVLLDANLDGRLDVLTANGHVHDGRPRYPYRMPAQLLLGGPGGRLVDPGSEAGSPFETRHLGRGLASGDLDNDGRPDAVLQAQDEPLVFLHNRTEGAGRFLMLRLEGTESNRDGVGAVVTVRAGGRAWVAARVGGGSFQSASDPRLHFGLGAVERVDAIEVRWPSGRVDRFGPEPADAALLIREGAAAPRPLAGAARPSGPEAAAGERGEDGG</sequence>
<dbReference type="Gene3D" id="1.25.40.10">
    <property type="entry name" value="Tetratricopeptide repeat domain"/>
    <property type="match status" value="2"/>
</dbReference>
<evidence type="ECO:0000313" key="4">
    <source>
        <dbReference type="EMBL" id="RUL89112.1"/>
    </source>
</evidence>
<gene>
    <name evidence="4" type="ORF">TsocGM_03060</name>
</gene>
<evidence type="ECO:0000256" key="1">
    <source>
        <dbReference type="ARBA" id="ARBA00022729"/>
    </source>
</evidence>
<dbReference type="Pfam" id="PF13517">
    <property type="entry name" value="FG-GAP_3"/>
    <property type="match status" value="2"/>
</dbReference>
<dbReference type="EMBL" id="RYZH01000004">
    <property type="protein sequence ID" value="RUL89112.1"/>
    <property type="molecule type" value="Genomic_DNA"/>
</dbReference>
<dbReference type="OrthoDB" id="5287961at2"/>
<evidence type="ECO:0000313" key="5">
    <source>
        <dbReference type="Proteomes" id="UP000280296"/>
    </source>
</evidence>
<dbReference type="InterPro" id="IPR027039">
    <property type="entry name" value="Crtac1"/>
</dbReference>
<dbReference type="SUPFAM" id="SSF48452">
    <property type="entry name" value="TPR-like"/>
    <property type="match status" value="2"/>
</dbReference>
<evidence type="ECO:0000259" key="3">
    <source>
        <dbReference type="Pfam" id="PF07593"/>
    </source>
</evidence>
<dbReference type="Pfam" id="PF07593">
    <property type="entry name" value="UnbV_ASPIC"/>
    <property type="match status" value="1"/>
</dbReference>
<dbReference type="InterPro" id="IPR028994">
    <property type="entry name" value="Integrin_alpha_N"/>
</dbReference>
<dbReference type="SMART" id="SM00028">
    <property type="entry name" value="TPR"/>
    <property type="match status" value="3"/>
</dbReference>
<reference evidence="4 5" key="2">
    <citation type="submission" date="2019-01" db="EMBL/GenBank/DDBJ databases">
        <title>Tautonia sociabilis, a novel thermotolerant planctomycete of Isosphaeraceae family, isolated from a 4000 m deep subterranean habitat.</title>
        <authorList>
            <person name="Kovaleva O.L."/>
            <person name="Elcheninov A.G."/>
            <person name="Van Heerden E."/>
            <person name="Toshchakov S.V."/>
            <person name="Novikov A."/>
            <person name="Bonch-Osmolovskaya E.A."/>
            <person name="Kublanov I.V."/>
        </authorList>
    </citation>
    <scope>NUCLEOTIDE SEQUENCE [LARGE SCALE GENOMIC DNA]</scope>
    <source>
        <strain evidence="4 5">GM2012</strain>
    </source>
</reference>
<keyword evidence="5" id="KW-1185">Reference proteome</keyword>
<proteinExistence type="predicted"/>
<organism evidence="4 5">
    <name type="scientific">Tautonia sociabilis</name>
    <dbReference type="NCBI Taxonomy" id="2080755"/>
    <lineage>
        <taxon>Bacteria</taxon>
        <taxon>Pseudomonadati</taxon>
        <taxon>Planctomycetota</taxon>
        <taxon>Planctomycetia</taxon>
        <taxon>Isosphaerales</taxon>
        <taxon>Isosphaeraceae</taxon>
        <taxon>Tautonia</taxon>
    </lineage>
</organism>
<dbReference type="InterPro" id="IPR019734">
    <property type="entry name" value="TPR_rpt"/>
</dbReference>
<protein>
    <submittedName>
        <fullName evidence="4">Tetratricopeptide repeat protein</fullName>
    </submittedName>
</protein>
<feature type="domain" description="ASPIC/UnbV" evidence="3">
    <location>
        <begin position="881"/>
        <end position="946"/>
    </location>
</feature>
<dbReference type="InterPro" id="IPR011990">
    <property type="entry name" value="TPR-like_helical_dom_sf"/>
</dbReference>
<accession>A0A432MNX9</accession>
<dbReference type="InterPro" id="IPR011519">
    <property type="entry name" value="UnbV_ASPIC"/>
</dbReference>
<feature type="compositionally biased region" description="Low complexity" evidence="2">
    <location>
        <begin position="957"/>
        <end position="971"/>
    </location>
</feature>